<dbReference type="EMBL" id="AP027080">
    <property type="protein sequence ID" value="BDU72255.1"/>
    <property type="molecule type" value="Genomic_DNA"/>
</dbReference>
<dbReference type="HAMAP" id="MF_00124">
    <property type="entry name" value="Thymidine_kinase"/>
    <property type="match status" value="1"/>
</dbReference>
<evidence type="ECO:0000256" key="2">
    <source>
        <dbReference type="ARBA" id="ARBA00012118"/>
    </source>
</evidence>
<dbReference type="GO" id="GO:0005524">
    <property type="term" value="F:ATP binding"/>
    <property type="evidence" value="ECO:0007669"/>
    <property type="project" value="UniProtKB-UniRule"/>
</dbReference>
<dbReference type="Proteomes" id="UP001238179">
    <property type="component" value="Chromosome"/>
</dbReference>
<evidence type="ECO:0000256" key="4">
    <source>
        <dbReference type="ARBA" id="ARBA00022679"/>
    </source>
</evidence>
<dbReference type="AlphaFoldDB" id="A0AA48GQB8"/>
<dbReference type="PIRSF" id="PIRSF035805">
    <property type="entry name" value="TK_cell"/>
    <property type="match status" value="1"/>
</dbReference>
<dbReference type="InterPro" id="IPR027417">
    <property type="entry name" value="P-loop_NTPase"/>
</dbReference>
<keyword evidence="3 8" id="KW-0237">DNA synthesis</keyword>
<evidence type="ECO:0000256" key="6">
    <source>
        <dbReference type="ARBA" id="ARBA00022777"/>
    </source>
</evidence>
<keyword evidence="14" id="KW-1185">Reference proteome</keyword>
<feature type="binding site" evidence="8">
    <location>
        <begin position="8"/>
        <end position="15"/>
    </location>
    <ligand>
        <name>ATP</name>
        <dbReference type="ChEBI" id="CHEBI:30616"/>
    </ligand>
</feature>
<dbReference type="SUPFAM" id="SSF57716">
    <property type="entry name" value="Glucocorticoid receptor-like (DNA-binding domain)"/>
    <property type="match status" value="1"/>
</dbReference>
<dbReference type="GO" id="GO:0046104">
    <property type="term" value="P:thymidine metabolic process"/>
    <property type="evidence" value="ECO:0007669"/>
    <property type="project" value="TreeGrafter"/>
</dbReference>
<organism evidence="13 14">
    <name type="scientific">Mesoterricola silvestris</name>
    <dbReference type="NCBI Taxonomy" id="2927979"/>
    <lineage>
        <taxon>Bacteria</taxon>
        <taxon>Pseudomonadati</taxon>
        <taxon>Acidobacteriota</taxon>
        <taxon>Holophagae</taxon>
        <taxon>Holophagales</taxon>
        <taxon>Holophagaceae</taxon>
        <taxon>Mesoterricola</taxon>
    </lineage>
</organism>
<feature type="binding site" evidence="8">
    <location>
        <position position="182"/>
    </location>
    <ligand>
        <name>Zn(2+)</name>
        <dbReference type="ChEBI" id="CHEBI:29105"/>
    </ligand>
</feature>
<proteinExistence type="inferred from homology"/>
<accession>A0AA48GQB8</accession>
<feature type="binding site" evidence="10">
    <location>
        <position position="178"/>
    </location>
    <ligand>
        <name>substrate</name>
    </ligand>
</feature>
<dbReference type="GO" id="GO:0004797">
    <property type="term" value="F:thymidine kinase activity"/>
    <property type="evidence" value="ECO:0007669"/>
    <property type="project" value="UniProtKB-UniRule"/>
</dbReference>
<dbReference type="InterPro" id="IPR020633">
    <property type="entry name" value="Thymidine_kinase_CS"/>
</dbReference>
<evidence type="ECO:0000256" key="3">
    <source>
        <dbReference type="ARBA" id="ARBA00022634"/>
    </source>
</evidence>
<sequence length="195" mass="21540">MTVFFRYGAMNAGKSIQVLTVRYNYQERHQSVHLYKPSVDTREGANLIRARIGLEAPVDAMIKPDTDIVELHAATVARRGLPNCILIDEAQFLTRAQVMQFCELSDTTGIPVMAFGLRSDFRGELFPGSAALLALADRIEELKTICWCGKKATMNARIVDGKVVMEGPQVLIGGNESYTALCRKHWKEGISAPPA</sequence>
<dbReference type="PANTHER" id="PTHR11441">
    <property type="entry name" value="THYMIDINE KINASE"/>
    <property type="match status" value="1"/>
</dbReference>
<comment type="subunit">
    <text evidence="8">Homotetramer.</text>
</comment>
<dbReference type="RefSeq" id="WP_316415168.1">
    <property type="nucleotide sequence ID" value="NZ_AP027080.1"/>
</dbReference>
<keyword evidence="6 8" id="KW-0418">Kinase</keyword>
<evidence type="ECO:0000256" key="1">
    <source>
        <dbReference type="ARBA" id="ARBA00007587"/>
    </source>
</evidence>
<evidence type="ECO:0000256" key="8">
    <source>
        <dbReference type="HAMAP-Rule" id="MF_00124"/>
    </source>
</evidence>
<comment type="similarity">
    <text evidence="1 8 12">Belongs to the thymidine kinase family.</text>
</comment>
<comment type="subcellular location">
    <subcellularLocation>
        <location evidence="8">Cytoplasm</location>
    </subcellularLocation>
</comment>
<keyword evidence="8" id="KW-0862">Zinc</keyword>
<dbReference type="GO" id="GO:0005829">
    <property type="term" value="C:cytosol"/>
    <property type="evidence" value="ECO:0007669"/>
    <property type="project" value="TreeGrafter"/>
</dbReference>
<evidence type="ECO:0000256" key="5">
    <source>
        <dbReference type="ARBA" id="ARBA00022741"/>
    </source>
</evidence>
<evidence type="ECO:0000313" key="14">
    <source>
        <dbReference type="Proteomes" id="UP001238179"/>
    </source>
</evidence>
<dbReference type="GO" id="GO:0008270">
    <property type="term" value="F:zinc ion binding"/>
    <property type="evidence" value="ECO:0007669"/>
    <property type="project" value="UniProtKB-UniRule"/>
</dbReference>
<protein>
    <recommendedName>
        <fullName evidence="2 8">Thymidine kinase</fullName>
        <ecNumber evidence="2 8">2.7.1.21</ecNumber>
    </recommendedName>
</protein>
<keyword evidence="4 8" id="KW-0808">Transferase</keyword>
<evidence type="ECO:0000256" key="11">
    <source>
        <dbReference type="RuleBase" id="RU000544"/>
    </source>
</evidence>
<dbReference type="PROSITE" id="PS00603">
    <property type="entry name" value="TK_CELLULAR_TYPE"/>
    <property type="match status" value="1"/>
</dbReference>
<keyword evidence="7 8" id="KW-0067">ATP-binding</keyword>
<feature type="binding site" evidence="8">
    <location>
        <begin position="88"/>
        <end position="91"/>
    </location>
    <ligand>
        <name>ATP</name>
        <dbReference type="ChEBI" id="CHEBI:30616"/>
    </ligand>
</feature>
<reference evidence="14" key="1">
    <citation type="journal article" date="2023" name="Int. J. Syst. Evol. Microbiol.">
        <title>Mesoterricola silvestris gen. nov., sp. nov., Mesoterricola sediminis sp. nov., Geothrix oryzae sp. nov., Geothrix edaphica sp. nov., Geothrix rubra sp. nov., and Geothrix limicola sp. nov., six novel members of Acidobacteriota isolated from soils.</title>
        <authorList>
            <person name="Itoh H."/>
            <person name="Sugisawa Y."/>
            <person name="Mise K."/>
            <person name="Xu Z."/>
            <person name="Kuniyasu M."/>
            <person name="Ushijima N."/>
            <person name="Kawano K."/>
            <person name="Kobayashi E."/>
            <person name="Shiratori Y."/>
            <person name="Masuda Y."/>
            <person name="Senoo K."/>
        </authorList>
    </citation>
    <scope>NUCLEOTIDE SEQUENCE [LARGE SCALE GENOMIC DNA]</scope>
    <source>
        <strain evidence="14">W79</strain>
    </source>
</reference>
<dbReference type="Pfam" id="PF00265">
    <property type="entry name" value="TK"/>
    <property type="match status" value="1"/>
</dbReference>
<keyword evidence="5 8" id="KW-0547">Nucleotide-binding</keyword>
<evidence type="ECO:0000313" key="13">
    <source>
        <dbReference type="EMBL" id="BDU72255.1"/>
    </source>
</evidence>
<feature type="binding site" evidence="8">
    <location>
        <position position="148"/>
    </location>
    <ligand>
        <name>Zn(2+)</name>
        <dbReference type="ChEBI" id="CHEBI:29105"/>
    </ligand>
</feature>
<gene>
    <name evidence="8 13" type="primary">tdk</name>
    <name evidence="13" type="ORF">METEAL_14290</name>
</gene>
<feature type="active site" description="Proton acceptor" evidence="8 9">
    <location>
        <position position="89"/>
    </location>
</feature>
<dbReference type="PANTHER" id="PTHR11441:SF0">
    <property type="entry name" value="THYMIDINE KINASE, CYTOSOLIC"/>
    <property type="match status" value="1"/>
</dbReference>
<dbReference type="Gene3D" id="3.40.50.300">
    <property type="entry name" value="P-loop containing nucleotide triphosphate hydrolases"/>
    <property type="match status" value="1"/>
</dbReference>
<dbReference type="Gene3D" id="3.30.60.20">
    <property type="match status" value="1"/>
</dbReference>
<evidence type="ECO:0000256" key="7">
    <source>
        <dbReference type="ARBA" id="ARBA00022840"/>
    </source>
</evidence>
<keyword evidence="8" id="KW-0479">Metal-binding</keyword>
<evidence type="ECO:0000256" key="12">
    <source>
        <dbReference type="RuleBase" id="RU004165"/>
    </source>
</evidence>
<evidence type="ECO:0000256" key="9">
    <source>
        <dbReference type="PIRSR" id="PIRSR035805-1"/>
    </source>
</evidence>
<dbReference type="GO" id="GO:0071897">
    <property type="term" value="P:DNA biosynthetic process"/>
    <property type="evidence" value="ECO:0007669"/>
    <property type="project" value="UniProtKB-KW"/>
</dbReference>
<keyword evidence="8" id="KW-0963">Cytoplasm</keyword>
<comment type="catalytic activity">
    <reaction evidence="8 11">
        <text>thymidine + ATP = dTMP + ADP + H(+)</text>
        <dbReference type="Rhea" id="RHEA:19129"/>
        <dbReference type="ChEBI" id="CHEBI:15378"/>
        <dbReference type="ChEBI" id="CHEBI:17748"/>
        <dbReference type="ChEBI" id="CHEBI:30616"/>
        <dbReference type="ChEBI" id="CHEBI:63528"/>
        <dbReference type="ChEBI" id="CHEBI:456216"/>
        <dbReference type="EC" id="2.7.1.21"/>
    </reaction>
</comment>
<dbReference type="SUPFAM" id="SSF52540">
    <property type="entry name" value="P-loop containing nucleoside triphosphate hydrolases"/>
    <property type="match status" value="1"/>
</dbReference>
<name>A0AA48GQB8_9BACT</name>
<evidence type="ECO:0000256" key="10">
    <source>
        <dbReference type="PIRSR" id="PIRSR035805-2"/>
    </source>
</evidence>
<dbReference type="InterPro" id="IPR001267">
    <property type="entry name" value="Thymidine_kinase"/>
</dbReference>
<dbReference type="EC" id="2.7.1.21" evidence="2 8"/>
<feature type="binding site" evidence="10">
    <location>
        <begin position="170"/>
        <end position="173"/>
    </location>
    <ligand>
        <name>substrate</name>
    </ligand>
</feature>
<dbReference type="KEGG" id="msil:METEAL_14290"/>
<dbReference type="NCBIfam" id="NF003300">
    <property type="entry name" value="PRK04296.1-5"/>
    <property type="match status" value="1"/>
</dbReference>
<feature type="binding site" evidence="8">
    <location>
        <position position="185"/>
    </location>
    <ligand>
        <name>Zn(2+)</name>
        <dbReference type="ChEBI" id="CHEBI:29105"/>
    </ligand>
</feature>
<feature type="binding site" evidence="8">
    <location>
        <position position="146"/>
    </location>
    <ligand>
        <name>Zn(2+)</name>
        <dbReference type="ChEBI" id="CHEBI:29105"/>
    </ligand>
</feature>